<keyword evidence="2" id="KW-1133">Transmembrane helix</keyword>
<keyword evidence="2" id="KW-0472">Membrane</keyword>
<keyword evidence="4" id="KW-1185">Reference proteome</keyword>
<dbReference type="AlphaFoldDB" id="A0AAE0JUH9"/>
<name>A0AAE0JUH9_9PEZI</name>
<feature type="transmembrane region" description="Helical" evidence="2">
    <location>
        <begin position="74"/>
        <end position="98"/>
    </location>
</feature>
<protein>
    <submittedName>
        <fullName evidence="3">Uncharacterized protein</fullName>
    </submittedName>
</protein>
<evidence type="ECO:0000256" key="2">
    <source>
        <dbReference type="SAM" id="Phobius"/>
    </source>
</evidence>
<feature type="compositionally biased region" description="Polar residues" evidence="1">
    <location>
        <begin position="288"/>
        <end position="300"/>
    </location>
</feature>
<reference evidence="3" key="1">
    <citation type="journal article" date="2023" name="Mol. Phylogenet. Evol.">
        <title>Genome-scale phylogeny and comparative genomics of the fungal order Sordariales.</title>
        <authorList>
            <person name="Hensen N."/>
            <person name="Bonometti L."/>
            <person name="Westerberg I."/>
            <person name="Brannstrom I.O."/>
            <person name="Guillou S."/>
            <person name="Cros-Aarteil S."/>
            <person name="Calhoun S."/>
            <person name="Haridas S."/>
            <person name="Kuo A."/>
            <person name="Mondo S."/>
            <person name="Pangilinan J."/>
            <person name="Riley R."/>
            <person name="LaButti K."/>
            <person name="Andreopoulos B."/>
            <person name="Lipzen A."/>
            <person name="Chen C."/>
            <person name="Yan M."/>
            <person name="Daum C."/>
            <person name="Ng V."/>
            <person name="Clum A."/>
            <person name="Steindorff A."/>
            <person name="Ohm R.A."/>
            <person name="Martin F."/>
            <person name="Silar P."/>
            <person name="Natvig D.O."/>
            <person name="Lalanne C."/>
            <person name="Gautier V."/>
            <person name="Ament-Velasquez S.L."/>
            <person name="Kruys A."/>
            <person name="Hutchinson M.I."/>
            <person name="Powell A.J."/>
            <person name="Barry K."/>
            <person name="Miller A.N."/>
            <person name="Grigoriev I.V."/>
            <person name="Debuchy R."/>
            <person name="Gladieux P."/>
            <person name="Hiltunen Thoren M."/>
            <person name="Johannesson H."/>
        </authorList>
    </citation>
    <scope>NUCLEOTIDE SEQUENCE</scope>
    <source>
        <strain evidence="3">CBS 958.72</strain>
    </source>
</reference>
<evidence type="ECO:0000256" key="1">
    <source>
        <dbReference type="SAM" id="MobiDB-lite"/>
    </source>
</evidence>
<dbReference type="Proteomes" id="UP001287356">
    <property type="component" value="Unassembled WGS sequence"/>
</dbReference>
<proteinExistence type="predicted"/>
<reference evidence="3" key="2">
    <citation type="submission" date="2023-06" db="EMBL/GenBank/DDBJ databases">
        <authorList>
            <consortium name="Lawrence Berkeley National Laboratory"/>
            <person name="Haridas S."/>
            <person name="Hensen N."/>
            <person name="Bonometti L."/>
            <person name="Westerberg I."/>
            <person name="Brannstrom I.O."/>
            <person name="Guillou S."/>
            <person name="Cros-Aarteil S."/>
            <person name="Calhoun S."/>
            <person name="Kuo A."/>
            <person name="Mondo S."/>
            <person name="Pangilinan J."/>
            <person name="Riley R."/>
            <person name="Labutti K."/>
            <person name="Andreopoulos B."/>
            <person name="Lipzen A."/>
            <person name="Chen C."/>
            <person name="Yanf M."/>
            <person name="Daum C."/>
            <person name="Ng V."/>
            <person name="Clum A."/>
            <person name="Steindorff A."/>
            <person name="Ohm R."/>
            <person name="Martin F."/>
            <person name="Silar P."/>
            <person name="Natvig D."/>
            <person name="Lalanne C."/>
            <person name="Gautier V."/>
            <person name="Ament-Velasquez S.L."/>
            <person name="Kruys A."/>
            <person name="Hutchinson M.I."/>
            <person name="Powell A.J."/>
            <person name="Barry K."/>
            <person name="Miller A.N."/>
            <person name="Grigoriev I.V."/>
            <person name="Debuchy R."/>
            <person name="Gladieux P."/>
            <person name="Thoren M.H."/>
            <person name="Johannesson H."/>
        </authorList>
    </citation>
    <scope>NUCLEOTIDE SEQUENCE</scope>
    <source>
        <strain evidence="3">CBS 958.72</strain>
    </source>
</reference>
<keyword evidence="2" id="KW-0812">Transmembrane</keyword>
<feature type="transmembrane region" description="Helical" evidence="2">
    <location>
        <begin position="30"/>
        <end position="48"/>
    </location>
</feature>
<gene>
    <name evidence="3" type="ORF">B0T24DRAFT_106665</name>
</gene>
<evidence type="ECO:0000313" key="4">
    <source>
        <dbReference type="Proteomes" id="UP001287356"/>
    </source>
</evidence>
<feature type="transmembrane region" description="Helical" evidence="2">
    <location>
        <begin position="146"/>
        <end position="167"/>
    </location>
</feature>
<accession>A0AAE0JUH9</accession>
<feature type="transmembrane region" description="Helical" evidence="2">
    <location>
        <begin position="110"/>
        <end position="134"/>
    </location>
</feature>
<comment type="caution">
    <text evidence="3">The sequence shown here is derived from an EMBL/GenBank/DDBJ whole genome shotgun (WGS) entry which is preliminary data.</text>
</comment>
<sequence>MAGGYNPIDPAQCQHYAAFASQLGRRTFDAIYWILFILVIMMLFLAAFKYSGDLEKASTLEPDSREHRHRMKRCMFVCAIYAAISVTSVVMEVFMLMALQFCDGEDLMSLYWSTWTMMQVGSLIAIFGILLAVFNSLRGNKNPPWALALGTPVLVVAGLGHAVHVAMRKRVKRVRSRSTGTQRGLSEASSYTVNQTDRVLTNGLPMSRENTILGEESEKEDAEFKATLIGYTPDGSPILRFLEDPGTFRPERGNVLGRGEDGQVIVAFRKSMTAVFEKDLPPRADSPPATSATLQVPQNSRPAVVRIAVPETSPV</sequence>
<feature type="region of interest" description="Disordered" evidence="1">
    <location>
        <begin position="279"/>
        <end position="300"/>
    </location>
</feature>
<evidence type="ECO:0000313" key="3">
    <source>
        <dbReference type="EMBL" id="KAK3362146.1"/>
    </source>
</evidence>
<organism evidence="3 4">
    <name type="scientific">Lasiosphaeria ovina</name>
    <dbReference type="NCBI Taxonomy" id="92902"/>
    <lineage>
        <taxon>Eukaryota</taxon>
        <taxon>Fungi</taxon>
        <taxon>Dikarya</taxon>
        <taxon>Ascomycota</taxon>
        <taxon>Pezizomycotina</taxon>
        <taxon>Sordariomycetes</taxon>
        <taxon>Sordariomycetidae</taxon>
        <taxon>Sordariales</taxon>
        <taxon>Lasiosphaeriaceae</taxon>
        <taxon>Lasiosphaeria</taxon>
    </lineage>
</organism>
<dbReference type="EMBL" id="JAULSN010000010">
    <property type="protein sequence ID" value="KAK3362146.1"/>
    <property type="molecule type" value="Genomic_DNA"/>
</dbReference>